<comment type="caution">
    <text evidence="1">The sequence shown here is derived from an EMBL/GenBank/DDBJ whole genome shotgun (WGS) entry which is preliminary data.</text>
</comment>
<dbReference type="EMBL" id="JAJJMB010010620">
    <property type="protein sequence ID" value="KAI3907303.1"/>
    <property type="molecule type" value="Genomic_DNA"/>
</dbReference>
<dbReference type="Gene3D" id="3.40.50.720">
    <property type="entry name" value="NAD(P)-binding Rossmann-like Domain"/>
    <property type="match status" value="1"/>
</dbReference>
<evidence type="ECO:0000313" key="1">
    <source>
        <dbReference type="EMBL" id="KAI3907303.1"/>
    </source>
</evidence>
<evidence type="ECO:0000313" key="2">
    <source>
        <dbReference type="Proteomes" id="UP001202328"/>
    </source>
</evidence>
<keyword evidence="2" id="KW-1185">Reference proteome</keyword>
<gene>
    <name evidence="1" type="ORF">MKW98_010653</name>
</gene>
<organism evidence="1 2">
    <name type="scientific">Papaver atlanticum</name>
    <dbReference type="NCBI Taxonomy" id="357466"/>
    <lineage>
        <taxon>Eukaryota</taxon>
        <taxon>Viridiplantae</taxon>
        <taxon>Streptophyta</taxon>
        <taxon>Embryophyta</taxon>
        <taxon>Tracheophyta</taxon>
        <taxon>Spermatophyta</taxon>
        <taxon>Magnoliopsida</taxon>
        <taxon>Ranunculales</taxon>
        <taxon>Papaveraceae</taxon>
        <taxon>Papaveroideae</taxon>
        <taxon>Papaver</taxon>
    </lineage>
</organism>
<protein>
    <submittedName>
        <fullName evidence="1">Uncharacterized protein</fullName>
    </submittedName>
</protein>
<name>A0AAD4SIA4_9MAGN</name>
<sequence>MVEQCGWSPWPESVRNRIDLAYEYGRSCLKERSTLVAVILKLKSTDVFNAATYWIADAEHPEGSGVGFKEEDSLNFSVSFYSKTKVMVEELLKEYDNVCTLRVRMPISSDVSNPCNFTLEENATKSLLLEATTSESKNELPELL</sequence>
<dbReference type="AlphaFoldDB" id="A0AAD4SIA4"/>
<accession>A0AAD4SIA4</accession>
<reference evidence="1" key="1">
    <citation type="submission" date="2022-04" db="EMBL/GenBank/DDBJ databases">
        <title>A functionally conserved STORR gene fusion in Papaver species that diverged 16.8 million years ago.</title>
        <authorList>
            <person name="Catania T."/>
        </authorList>
    </citation>
    <scope>NUCLEOTIDE SEQUENCE</scope>
    <source>
        <strain evidence="1">S-188037</strain>
    </source>
</reference>
<dbReference type="Proteomes" id="UP001202328">
    <property type="component" value="Unassembled WGS sequence"/>
</dbReference>
<proteinExistence type="predicted"/>